<gene>
    <name evidence="9" type="ORF">OEZ85_002718</name>
</gene>
<dbReference type="Pfam" id="PF01490">
    <property type="entry name" value="Aa_trans"/>
    <property type="match status" value="1"/>
</dbReference>
<feature type="transmembrane region" description="Helical" evidence="7">
    <location>
        <begin position="366"/>
        <end position="386"/>
    </location>
</feature>
<feature type="transmembrane region" description="Helical" evidence="7">
    <location>
        <begin position="248"/>
        <end position="277"/>
    </location>
</feature>
<dbReference type="PANTHER" id="PTHR22950">
    <property type="entry name" value="AMINO ACID TRANSPORTER"/>
    <property type="match status" value="1"/>
</dbReference>
<keyword evidence="3" id="KW-0029">Amino-acid transport</keyword>
<evidence type="ECO:0000256" key="3">
    <source>
        <dbReference type="ARBA" id="ARBA00022970"/>
    </source>
</evidence>
<keyword evidence="5 7" id="KW-0472">Membrane</keyword>
<dbReference type="InterPro" id="IPR046357">
    <property type="entry name" value="PPIase_dom_sf"/>
</dbReference>
<feature type="transmembrane region" description="Helical" evidence="7">
    <location>
        <begin position="56"/>
        <end position="77"/>
    </location>
</feature>
<feature type="domain" description="PPIase FKBP-type" evidence="8">
    <location>
        <begin position="457"/>
        <end position="522"/>
    </location>
</feature>
<evidence type="ECO:0000256" key="2">
    <source>
        <dbReference type="ARBA" id="ARBA00022692"/>
    </source>
</evidence>
<evidence type="ECO:0000256" key="6">
    <source>
        <dbReference type="PROSITE-ProRule" id="PRU00277"/>
    </source>
</evidence>
<dbReference type="Gene3D" id="3.10.50.40">
    <property type="match status" value="1"/>
</dbReference>
<keyword evidence="2 7" id="KW-0812">Transmembrane</keyword>
<dbReference type="Pfam" id="PF00254">
    <property type="entry name" value="FKBP_C"/>
    <property type="match status" value="1"/>
</dbReference>
<dbReference type="InterPro" id="IPR013057">
    <property type="entry name" value="AA_transpt_TM"/>
</dbReference>
<dbReference type="Proteomes" id="UP001244341">
    <property type="component" value="Chromosome 5b"/>
</dbReference>
<keyword evidence="6" id="KW-0413">Isomerase</keyword>
<keyword evidence="4 7" id="KW-1133">Transmembrane helix</keyword>
<keyword evidence="6" id="KW-0697">Rotamase</keyword>
<feature type="transmembrane region" description="Helical" evidence="7">
    <location>
        <begin position="297"/>
        <end position="321"/>
    </location>
</feature>
<sequence length="648" mass="68618">MSGRMRKSRHKAVIVIETDHDNPLASSSGRKAFYSAFTTFNLAVMGSSVLPMPYAMSHTGAAIGLATMLLVALCNDFTSMLMVNNAYETGLDSYESLALWAGGPKWKVLTQVTLIALLWGPNSGGLSLMGDVAQVITNLGWLLNGQALMVLMTIIAVYPLSCQKHMRSLESAAGVGLLIVAALCGLLGYKAWSQGFPAVASGEFPLWSLRVTADLPEAFSLLGFAFYLQPLMMPIIREMPEGKTGRNALSAAVHASVLGSCLVLYACAGFFGAALFGHSTRGNVMVNDILGDSLGRLGFGVVYGAMMLYLAAGAAASQYPLRAAIDMALMGARVPMTRPRAMCIQGVTLSVSLCIALLNPGGAEKIYALVGASGVCIVCYVLPVWFHLRLMHVRRQAAKSQVTTAAASPQPDVEQLAQLPQALQQRQQQRQQLVRCSSSSGNSEPTTTPTPVVVVEGDIVTFHMTCADADGKILESTKDGSKENEPMAFEIGAGDIINNPLFQAFDGALRGLAVGESVELQMSGPEWQSELLFSVPRDHPEIERLEGRYKNLGGLAEGLAVELANGSMAVVVEAGPEAVKLDANSMMAGKTLLFTLEVLGIDSGGGNASHGSRPGRPACSKQRTLVAALHGPARLAQLHPNPPADAYH</sequence>
<evidence type="ECO:0000259" key="8">
    <source>
        <dbReference type="PROSITE" id="PS50059"/>
    </source>
</evidence>
<organism evidence="9 10">
    <name type="scientific">Tetradesmus obliquus</name>
    <name type="common">Green alga</name>
    <name type="synonym">Acutodesmus obliquus</name>
    <dbReference type="NCBI Taxonomy" id="3088"/>
    <lineage>
        <taxon>Eukaryota</taxon>
        <taxon>Viridiplantae</taxon>
        <taxon>Chlorophyta</taxon>
        <taxon>core chlorophytes</taxon>
        <taxon>Chlorophyceae</taxon>
        <taxon>CS clade</taxon>
        <taxon>Sphaeropleales</taxon>
        <taxon>Scenedesmaceae</taxon>
        <taxon>Tetradesmus</taxon>
    </lineage>
</organism>
<comment type="subcellular location">
    <subcellularLocation>
        <location evidence="1">Membrane</location>
        <topology evidence="1">Multi-pass membrane protein</topology>
    </subcellularLocation>
</comment>
<evidence type="ECO:0000256" key="4">
    <source>
        <dbReference type="ARBA" id="ARBA00022989"/>
    </source>
</evidence>
<reference evidence="9 10" key="1">
    <citation type="submission" date="2023-05" db="EMBL/GenBank/DDBJ databases">
        <title>A 100% complete, gapless, phased diploid assembly of the Scenedesmus obliquus UTEX 3031 genome.</title>
        <authorList>
            <person name="Biondi T.C."/>
            <person name="Hanschen E.R."/>
            <person name="Kwon T."/>
            <person name="Eng W."/>
            <person name="Kruse C.P.S."/>
            <person name="Koehler S.I."/>
            <person name="Kunde Y."/>
            <person name="Gleasner C.D."/>
            <person name="You Mak K.T."/>
            <person name="Polle J."/>
            <person name="Hovde B.T."/>
            <person name="Starkenburg S.R."/>
        </authorList>
    </citation>
    <scope>NUCLEOTIDE SEQUENCE [LARGE SCALE GENOMIC DNA]</scope>
    <source>
        <strain evidence="9 10">DOE0152z</strain>
    </source>
</reference>
<evidence type="ECO:0000256" key="1">
    <source>
        <dbReference type="ARBA" id="ARBA00004141"/>
    </source>
</evidence>
<evidence type="ECO:0000256" key="5">
    <source>
        <dbReference type="ARBA" id="ARBA00023136"/>
    </source>
</evidence>
<evidence type="ECO:0000256" key="7">
    <source>
        <dbReference type="SAM" id="Phobius"/>
    </source>
</evidence>
<feature type="transmembrane region" description="Helical" evidence="7">
    <location>
        <begin position="342"/>
        <end position="360"/>
    </location>
</feature>
<keyword evidence="10" id="KW-1185">Reference proteome</keyword>
<dbReference type="InterPro" id="IPR001179">
    <property type="entry name" value="PPIase_FKBP_dom"/>
</dbReference>
<feature type="transmembrane region" description="Helical" evidence="7">
    <location>
        <begin position="97"/>
        <end position="119"/>
    </location>
</feature>
<dbReference type="PROSITE" id="PS50059">
    <property type="entry name" value="FKBP_PPIASE"/>
    <property type="match status" value="1"/>
</dbReference>
<keyword evidence="3" id="KW-0813">Transport</keyword>
<accession>A0ABY8U3C2</accession>
<evidence type="ECO:0000313" key="10">
    <source>
        <dbReference type="Proteomes" id="UP001244341"/>
    </source>
</evidence>
<comment type="catalytic activity">
    <reaction evidence="6">
        <text>[protein]-peptidylproline (omega=180) = [protein]-peptidylproline (omega=0)</text>
        <dbReference type="Rhea" id="RHEA:16237"/>
        <dbReference type="Rhea" id="RHEA-COMP:10747"/>
        <dbReference type="Rhea" id="RHEA-COMP:10748"/>
        <dbReference type="ChEBI" id="CHEBI:83833"/>
        <dbReference type="ChEBI" id="CHEBI:83834"/>
        <dbReference type="EC" id="5.2.1.8"/>
    </reaction>
</comment>
<proteinExistence type="predicted"/>
<dbReference type="SUPFAM" id="SSF54534">
    <property type="entry name" value="FKBP-like"/>
    <property type="match status" value="1"/>
</dbReference>
<evidence type="ECO:0000313" key="9">
    <source>
        <dbReference type="EMBL" id="WIA14178.1"/>
    </source>
</evidence>
<feature type="transmembrane region" description="Helical" evidence="7">
    <location>
        <begin position="139"/>
        <end position="160"/>
    </location>
</feature>
<dbReference type="PANTHER" id="PTHR22950:SF702">
    <property type="entry name" value="AMINO ACID TRANSPORTER PROTEIN"/>
    <property type="match status" value="1"/>
</dbReference>
<dbReference type="EMBL" id="CP126212">
    <property type="protein sequence ID" value="WIA14178.1"/>
    <property type="molecule type" value="Genomic_DNA"/>
</dbReference>
<dbReference type="EC" id="5.2.1.8" evidence="6"/>
<protein>
    <recommendedName>
        <fullName evidence="6">peptidylprolyl isomerase</fullName>
        <ecNumber evidence="6">5.2.1.8</ecNumber>
    </recommendedName>
</protein>
<feature type="transmembrane region" description="Helical" evidence="7">
    <location>
        <begin position="32"/>
        <end position="50"/>
    </location>
</feature>
<feature type="transmembrane region" description="Helical" evidence="7">
    <location>
        <begin position="172"/>
        <end position="192"/>
    </location>
</feature>
<name>A0ABY8U3C2_TETOB</name>